<reference evidence="2 3" key="1">
    <citation type="submission" date="2019-05" db="EMBL/GenBank/DDBJ databases">
        <authorList>
            <consortium name="Science for Life Laboratories"/>
        </authorList>
    </citation>
    <scope>NUCLEOTIDE SEQUENCE [LARGE SCALE GENOMIC DNA]</scope>
    <source>
        <strain evidence="2">Soil9</strain>
    </source>
</reference>
<evidence type="ECO:0000313" key="3">
    <source>
        <dbReference type="Proteomes" id="UP000464178"/>
    </source>
</evidence>
<evidence type="ECO:0000256" key="1">
    <source>
        <dbReference type="SAM" id="MobiDB-lite"/>
    </source>
</evidence>
<proteinExistence type="predicted"/>
<dbReference type="EMBL" id="LR593886">
    <property type="protein sequence ID" value="VTR95099.1"/>
    <property type="molecule type" value="Genomic_DNA"/>
</dbReference>
<accession>A0A6P2D1U6</accession>
<dbReference type="RefSeq" id="WP_162669554.1">
    <property type="nucleotide sequence ID" value="NZ_LR593886.1"/>
</dbReference>
<organism evidence="2 3">
    <name type="scientific">Gemmata massiliana</name>
    <dbReference type="NCBI Taxonomy" id="1210884"/>
    <lineage>
        <taxon>Bacteria</taxon>
        <taxon>Pseudomonadati</taxon>
        <taxon>Planctomycetota</taxon>
        <taxon>Planctomycetia</taxon>
        <taxon>Gemmatales</taxon>
        <taxon>Gemmataceae</taxon>
        <taxon>Gemmata</taxon>
    </lineage>
</organism>
<dbReference type="AlphaFoldDB" id="A0A6P2D1U6"/>
<evidence type="ECO:0000313" key="2">
    <source>
        <dbReference type="EMBL" id="VTR95099.1"/>
    </source>
</evidence>
<feature type="region of interest" description="Disordered" evidence="1">
    <location>
        <begin position="1"/>
        <end position="21"/>
    </location>
</feature>
<sequence length="71" mass="7773">MSTEDPRAFAVETNPNEQNPGLPRLVLEIRARLGGNVTPEQVAAEIRAGGLPEVSDEDVRQVWDEGHLPVQ</sequence>
<name>A0A6P2D1U6_9BACT</name>
<dbReference type="KEGG" id="gms:SOIL9_26150"/>
<protein>
    <submittedName>
        <fullName evidence="2">Uncharacterized protein</fullName>
    </submittedName>
</protein>
<dbReference type="Proteomes" id="UP000464178">
    <property type="component" value="Chromosome"/>
</dbReference>
<gene>
    <name evidence="2" type="ORF">SOIL9_26150</name>
</gene>
<keyword evidence="3" id="KW-1185">Reference proteome</keyword>